<accession>A0A4S8XAX0</accession>
<dbReference type="InterPro" id="IPR036047">
    <property type="entry name" value="F-box-like_dom_sf"/>
</dbReference>
<sequence>MDTLPPELKQRICSHLKPKDLKSFRLTSTDYAAAASCYLLPRIFLLNHPDSFQEVRDIVNHPELSQQVTTLVIDVCRLKQYPRYDHWARGFAAPSPASTGNQGSVEARAITTGDIDARSERILRREKNLEQWKSYQIQTHAQVKKSTEKLMLECIALAFQKCPKLRNLIIDFEPEVREGWELLENNRISSGLIEKRNHFYQDIFSSPATRRSFDHIRFDLWDILKPVDDVNRALESLTVLEDRYRPGTQGWTLPTTSIFRNLKHLRGSCWSPGFLTSIVACAPKLESLGIIDYHHYHHSMAFALRDLLEKTSSKSLRACSLMCISDGDAIARFVLRQSGTLQSLTLGPMSMLSPSSTMWTSLAARLKGQLPHLKRLELIDLTKPLGFDPTTGFPHPVEFLTTDDILQDHEHELQTEPMELENGLWEDYELRFFPQWTRALRIKMRKDGNTE</sequence>
<dbReference type="Pfam" id="PF00646">
    <property type="entry name" value="F-box"/>
    <property type="match status" value="1"/>
</dbReference>
<name>A0A4S8XAX0_AURPU</name>
<gene>
    <name evidence="2" type="ORF">D6D22_07940</name>
</gene>
<dbReference type="InterPro" id="IPR001810">
    <property type="entry name" value="F-box_dom"/>
</dbReference>
<dbReference type="CDD" id="cd09917">
    <property type="entry name" value="F-box_SF"/>
    <property type="match status" value="1"/>
</dbReference>
<comment type="caution">
    <text evidence="2">The sequence shown here is derived from an EMBL/GenBank/DDBJ whole genome shotgun (WGS) entry which is preliminary data.</text>
</comment>
<dbReference type="Proteomes" id="UP000310687">
    <property type="component" value="Unassembled WGS sequence"/>
</dbReference>
<dbReference type="InterPro" id="IPR032675">
    <property type="entry name" value="LRR_dom_sf"/>
</dbReference>
<dbReference type="Gene3D" id="3.80.10.10">
    <property type="entry name" value="Ribonuclease Inhibitor"/>
    <property type="match status" value="1"/>
</dbReference>
<evidence type="ECO:0000313" key="2">
    <source>
        <dbReference type="EMBL" id="THW35858.1"/>
    </source>
</evidence>
<evidence type="ECO:0000259" key="1">
    <source>
        <dbReference type="Pfam" id="PF00646"/>
    </source>
</evidence>
<reference evidence="2 3" key="1">
    <citation type="submission" date="2018-10" db="EMBL/GenBank/DDBJ databases">
        <title>Fifty Aureobasidium pullulans genomes reveal a recombining polyextremotolerant generalist.</title>
        <authorList>
            <person name="Gostincar C."/>
            <person name="Turk M."/>
            <person name="Zajc J."/>
            <person name="Gunde-Cimerman N."/>
        </authorList>
    </citation>
    <scope>NUCLEOTIDE SEQUENCE [LARGE SCALE GENOMIC DNA]</scope>
    <source>
        <strain evidence="2 3">EXF-11013</strain>
    </source>
</reference>
<organism evidence="2 3">
    <name type="scientific">Aureobasidium pullulans</name>
    <name type="common">Black yeast</name>
    <name type="synonym">Pullularia pullulans</name>
    <dbReference type="NCBI Taxonomy" id="5580"/>
    <lineage>
        <taxon>Eukaryota</taxon>
        <taxon>Fungi</taxon>
        <taxon>Dikarya</taxon>
        <taxon>Ascomycota</taxon>
        <taxon>Pezizomycotina</taxon>
        <taxon>Dothideomycetes</taxon>
        <taxon>Dothideomycetidae</taxon>
        <taxon>Dothideales</taxon>
        <taxon>Saccotheciaceae</taxon>
        <taxon>Aureobasidium</taxon>
    </lineage>
</organism>
<dbReference type="AlphaFoldDB" id="A0A4S8XAX0"/>
<dbReference type="SUPFAM" id="SSF81383">
    <property type="entry name" value="F-box domain"/>
    <property type="match status" value="1"/>
</dbReference>
<evidence type="ECO:0000313" key="3">
    <source>
        <dbReference type="Proteomes" id="UP000310687"/>
    </source>
</evidence>
<feature type="domain" description="F-box" evidence="1">
    <location>
        <begin position="3"/>
        <end position="29"/>
    </location>
</feature>
<dbReference type="EMBL" id="QZAL01000149">
    <property type="protein sequence ID" value="THW35858.1"/>
    <property type="molecule type" value="Genomic_DNA"/>
</dbReference>
<protein>
    <recommendedName>
        <fullName evidence="1">F-box domain-containing protein</fullName>
    </recommendedName>
</protein>
<proteinExistence type="predicted"/>